<organism evidence="5 6">
    <name type="scientific">Burkholderia vietnamiensis</name>
    <dbReference type="NCBI Taxonomy" id="60552"/>
    <lineage>
        <taxon>Bacteria</taxon>
        <taxon>Pseudomonadati</taxon>
        <taxon>Pseudomonadota</taxon>
        <taxon>Betaproteobacteria</taxon>
        <taxon>Burkholderiales</taxon>
        <taxon>Burkholderiaceae</taxon>
        <taxon>Burkholderia</taxon>
        <taxon>Burkholderia cepacia complex</taxon>
    </lineage>
</organism>
<dbReference type="InterPro" id="IPR003356">
    <property type="entry name" value="DNA_methylase_A-5"/>
</dbReference>
<proteinExistence type="inferred from homology"/>
<feature type="compositionally biased region" description="Basic and acidic residues" evidence="2">
    <location>
        <begin position="1647"/>
        <end position="1657"/>
    </location>
</feature>
<dbReference type="InterPro" id="IPR029063">
    <property type="entry name" value="SAM-dependent_MTases_sf"/>
</dbReference>
<dbReference type="Gene3D" id="3.40.50.300">
    <property type="entry name" value="P-loop containing nucleotide triphosphate hydrolases"/>
    <property type="match status" value="2"/>
</dbReference>
<dbReference type="Pfam" id="PF22240">
    <property type="entry name" value="ISP_coupler"/>
    <property type="match status" value="1"/>
</dbReference>
<sequence>MTALEMLLDTFRHAAVTEREKGTYFEELIVTYLRNEATYRDLYSDVWTYAEWADLQGLDKRDTGIDLVAKTRGTDEFHAIQCKLFAPDHKVQKGDIDSFFTASGKKPFTRRIIVATTNHWSEHAEDALLDQQPPVSKIDLTALEESQIDWGQYQPKAAPVIKAKKELRPHQTNALNAVVHGLADADRGKLIMACGTGKTFTSLKIAETLAGAGKRVLFLVPSLSLLSQSLTEWTQESETPLHSFAVCSDSDVGKKRKKEDDMVQTFVHELRYPATTDSARLAAEMAKRHDASHMSVVFSTYHSIDVISRAQKQFGLADFDLIVCDEAHRTTGATFGDDDESTFVRVHDADYIRATKRLYMTATPRIYGDSAKATAERDNVALCSMDDKALYGDELFVITFSEAVKRGLLVDYKVIVLAVEETHVNRRLQDLLKDENNQLKVDDAAKIVGCWKALSKQGLTEDLVGDGDPMSRAVAFCQVIEVSKGAKTHKVSSKQIAGMFQAVVEAYQESEETEEFEQAARLHCEAEHVDGGMNASEKEAKLAWLKAETPENTCRILSNVRCLSEGVDVPALDAVLFLTPRNSQVDVVQSVGRVMRNAPGKKRGYVVLPVVIPAGVEPHEALNDNKTYAVVWQVLQALRSHDDRFDAMVNKLDLIGKDTSKMEVIAITDKIQKKQQKTNGTKNKDAGKGGFTIGEAVKKRTTQEQHELQFEIGEIEKAIYAKLVQKVGNRHHWEDWANDIAKIARTHIDRITAIVENPANAKERNAFNEFAEELRDDLNGSITDGEIIEMLAQHLITKPVFDALFADYSFAKHNPMSLAMQHVLDVLEEHRLDKEADTLEGFYESVKMRAEGIDNAAGKQKIVVELYDKFFRNAFPKMTERLGIVYTPVEVVDFIIHSVAHVLQTEFGQTLGSKGVHIIDPFVGTGTFVTRLLQSGHITPEELPHKYKHEIHANEIVLLAYYIAAVNIEAVYHGIVGGKYQPFEGICLTDTFQMYESEDMVDALLVQNSARRKRQKKLDIRVIMANPPYSSGDKNDNNNKNIEYPGLDEKIAQTYVSKSSRSVGKSKIYDSYIRAIRWASDRIGDSGVIGFVTNAGFLDANTTDGMRKCLAEEFASIYVFHLRGNARTSGEQRRREKDNVFGMGSRAPVAISILVKNPKAGGYGNVYFHDIGDYLSREEKLEKIATYGSIGNIPEDQWKRLVLDGYGDWFGQRDSRFEDFIVIGKKQGDADVAVFASYSMGVKSNRDDWVYGSSKKWLEENLTNMIAFYNKEVARYQKAPDGVDTEGFVDRDKTKIKWTSDVLADLGKGRRHEFDGRDLVVSMYRPFTKQWLYSNKTWNWSRHLMAGYFPREGGSNLAICVTGRGSTKDFSAFMVNTIPDLEVVSKGQCLPYYLYDTEGDLSRKDSGVPQAGLFEDPAASADDSCRRREAITDEGLAHFQIAYPDEKIAKEDVFYYVYGLLHSPEYRERYADNLSKELPRVPCVKTAADFWVFSRAGRNLADLHVNYETVEMYPLRIEGGGLLLTDADYRVEQMKYGKNGKEKDLTTLFYNAKITVTGIPLEAYEYVVNGKPALDWVVERQCVKSDKDTGIVNDANDYAIETMNNPRYPLELFQRVVTVSLETMKIVKSLPRLEVQQPGPTVGQLMESKDAPDALTA</sequence>
<dbReference type="GO" id="GO:0005829">
    <property type="term" value="C:cytosol"/>
    <property type="evidence" value="ECO:0007669"/>
    <property type="project" value="TreeGrafter"/>
</dbReference>
<dbReference type="PRINTS" id="PR00507">
    <property type="entry name" value="N12N6MTFRASE"/>
</dbReference>
<dbReference type="InterPro" id="IPR011856">
    <property type="entry name" value="tRNA_endonuc-like_dom_sf"/>
</dbReference>
<dbReference type="GO" id="GO:0008170">
    <property type="term" value="F:N-methyltransferase activity"/>
    <property type="evidence" value="ECO:0007669"/>
    <property type="project" value="InterPro"/>
</dbReference>
<dbReference type="SUPFAM" id="SSF52540">
    <property type="entry name" value="P-loop containing nucleoside triphosphate hydrolases"/>
    <property type="match status" value="2"/>
</dbReference>
<comment type="similarity">
    <text evidence="1">Belongs to the N(4)/N(6)-methyltransferase family.</text>
</comment>
<dbReference type="Pfam" id="PF18135">
    <property type="entry name" value="Type_ISP_C"/>
    <property type="match status" value="1"/>
</dbReference>
<dbReference type="GO" id="GO:0016787">
    <property type="term" value="F:hydrolase activity"/>
    <property type="evidence" value="ECO:0007669"/>
    <property type="project" value="InterPro"/>
</dbReference>
<accession>A0AA44Y4L5</accession>
<dbReference type="CDD" id="cd22333">
    <property type="entry name" value="LlaBIII_nuclease-like"/>
    <property type="match status" value="1"/>
</dbReference>
<dbReference type="SUPFAM" id="SSF52980">
    <property type="entry name" value="Restriction endonuclease-like"/>
    <property type="match status" value="1"/>
</dbReference>
<dbReference type="InterPro" id="IPR027417">
    <property type="entry name" value="P-loop_NTPase"/>
</dbReference>
<dbReference type="InterPro" id="IPR053980">
    <property type="entry name" value="ISP_coupler"/>
</dbReference>
<dbReference type="InterPro" id="IPR011335">
    <property type="entry name" value="Restrct_endonuc-II-like"/>
</dbReference>
<dbReference type="SUPFAM" id="SSF53335">
    <property type="entry name" value="S-adenosyl-L-methionine-dependent methyltransferases"/>
    <property type="match status" value="1"/>
</dbReference>
<evidence type="ECO:0000313" key="6">
    <source>
        <dbReference type="Proteomes" id="UP000237632"/>
    </source>
</evidence>
<dbReference type="InterPro" id="IPR041635">
    <property type="entry name" value="Type_ISP_LLaBIII_C"/>
</dbReference>
<reference evidence="5 6" key="1">
    <citation type="submission" date="2018-03" db="EMBL/GenBank/DDBJ databases">
        <authorList>
            <person name="Nguyen K."/>
            <person name="Fouts D."/>
            <person name="Sutton G."/>
        </authorList>
    </citation>
    <scope>NUCLEOTIDE SEQUENCE [LARGE SCALE GENOMIC DNA]</scope>
    <source>
        <strain evidence="5 6">AU3578</strain>
    </source>
</reference>
<dbReference type="PANTHER" id="PTHR47396:SF1">
    <property type="entry name" value="ATP-DEPENDENT HELICASE IRC3-RELATED"/>
    <property type="match status" value="1"/>
</dbReference>
<dbReference type="SMART" id="SM00487">
    <property type="entry name" value="DEXDc"/>
    <property type="match status" value="1"/>
</dbReference>
<evidence type="ECO:0000259" key="4">
    <source>
        <dbReference type="PROSITE" id="PS51194"/>
    </source>
</evidence>
<dbReference type="Pfam" id="PF04851">
    <property type="entry name" value="ResIII"/>
    <property type="match status" value="1"/>
</dbReference>
<gene>
    <name evidence="5" type="ORF">C6T65_03310</name>
</gene>
<feature type="domain" description="Helicase ATP-binding" evidence="3">
    <location>
        <begin position="179"/>
        <end position="382"/>
    </location>
</feature>
<dbReference type="GO" id="GO:0003677">
    <property type="term" value="F:DNA binding"/>
    <property type="evidence" value="ECO:0007669"/>
    <property type="project" value="InterPro"/>
</dbReference>
<dbReference type="GO" id="GO:0005524">
    <property type="term" value="F:ATP binding"/>
    <property type="evidence" value="ECO:0007669"/>
    <property type="project" value="InterPro"/>
</dbReference>
<dbReference type="Gene3D" id="3.40.1350.10">
    <property type="match status" value="1"/>
</dbReference>
<dbReference type="InterPro" id="IPR006935">
    <property type="entry name" value="Helicase/UvrB_N"/>
</dbReference>
<feature type="domain" description="Helicase C-terminal" evidence="4">
    <location>
        <begin position="475"/>
        <end position="653"/>
    </location>
</feature>
<evidence type="ECO:0000256" key="2">
    <source>
        <dbReference type="SAM" id="MobiDB-lite"/>
    </source>
</evidence>
<dbReference type="SMART" id="SM00490">
    <property type="entry name" value="HELICc"/>
    <property type="match status" value="1"/>
</dbReference>
<dbReference type="EMBL" id="PVHK01000023">
    <property type="protein sequence ID" value="PRH43760.1"/>
    <property type="molecule type" value="Genomic_DNA"/>
</dbReference>
<protein>
    <submittedName>
        <fullName evidence="5">Damage-inducible protein</fullName>
    </submittedName>
</protein>
<comment type="caution">
    <text evidence="5">The sequence shown here is derived from an EMBL/GenBank/DDBJ whole genome shotgun (WGS) entry which is preliminary data.</text>
</comment>
<evidence type="ECO:0000313" key="5">
    <source>
        <dbReference type="EMBL" id="PRH43760.1"/>
    </source>
</evidence>
<dbReference type="InterPro" id="IPR014001">
    <property type="entry name" value="Helicase_ATP-bd"/>
</dbReference>
<evidence type="ECO:0000259" key="3">
    <source>
        <dbReference type="PROSITE" id="PS51192"/>
    </source>
</evidence>
<dbReference type="CDD" id="cd18785">
    <property type="entry name" value="SF2_C"/>
    <property type="match status" value="1"/>
</dbReference>
<dbReference type="PROSITE" id="PS51192">
    <property type="entry name" value="HELICASE_ATP_BIND_1"/>
    <property type="match status" value="1"/>
</dbReference>
<dbReference type="RefSeq" id="WP_060080932.1">
    <property type="nucleotide sequence ID" value="NZ_LPCS01000005.1"/>
</dbReference>
<dbReference type="InterPro" id="IPR039442">
    <property type="entry name" value="Mrr-like_dom"/>
</dbReference>
<dbReference type="Pfam" id="PF13156">
    <property type="entry name" value="Mrr_cat_2"/>
    <property type="match status" value="1"/>
</dbReference>
<dbReference type="Gene3D" id="3.40.50.150">
    <property type="entry name" value="Vaccinia Virus protein VP39"/>
    <property type="match status" value="1"/>
</dbReference>
<dbReference type="Pfam" id="PF02384">
    <property type="entry name" value="N6_Mtase"/>
    <property type="match status" value="1"/>
</dbReference>
<dbReference type="Pfam" id="PF00271">
    <property type="entry name" value="Helicase_C"/>
    <property type="match status" value="1"/>
</dbReference>
<dbReference type="PANTHER" id="PTHR47396">
    <property type="entry name" value="TYPE I RESTRICTION ENZYME ECOKI R PROTEIN"/>
    <property type="match status" value="1"/>
</dbReference>
<dbReference type="Proteomes" id="UP000237632">
    <property type="component" value="Unassembled WGS sequence"/>
</dbReference>
<name>A0AA44Y4L5_BURVI</name>
<feature type="region of interest" description="Disordered" evidence="2">
    <location>
        <begin position="1638"/>
        <end position="1657"/>
    </location>
</feature>
<dbReference type="InterPro" id="IPR050742">
    <property type="entry name" value="Helicase_Restrict-Modif_Enz"/>
</dbReference>
<evidence type="ECO:0000256" key="1">
    <source>
        <dbReference type="ARBA" id="ARBA00006594"/>
    </source>
</evidence>
<dbReference type="InterPro" id="IPR001650">
    <property type="entry name" value="Helicase_C-like"/>
</dbReference>
<dbReference type="PROSITE" id="PS51194">
    <property type="entry name" value="HELICASE_CTER"/>
    <property type="match status" value="1"/>
</dbReference>